<keyword evidence="2" id="KW-0812">Transmembrane</keyword>
<dbReference type="Proteomes" id="UP000463857">
    <property type="component" value="Chromosome"/>
</dbReference>
<evidence type="ECO:0000256" key="6">
    <source>
        <dbReference type="SAM" id="SignalP"/>
    </source>
</evidence>
<dbReference type="EMBL" id="CP047156">
    <property type="protein sequence ID" value="QHC01748.1"/>
    <property type="molecule type" value="Genomic_DNA"/>
</dbReference>
<reference evidence="7 8" key="1">
    <citation type="journal article" date="2018" name="Int. J. Syst. Evol. Microbiol.">
        <title>Epidermidibacterium keratini gen. nov., sp. nov., a member of the family Sporichthyaceae, isolated from keratin epidermis.</title>
        <authorList>
            <person name="Lee D.G."/>
            <person name="Trujillo M.E."/>
            <person name="Kang S."/>
            <person name="Nam J.J."/>
            <person name="Kim Y.J."/>
        </authorList>
    </citation>
    <scope>NUCLEOTIDE SEQUENCE [LARGE SCALE GENOMIC DNA]</scope>
    <source>
        <strain evidence="7 8">EPI-7</strain>
    </source>
</reference>
<feature type="compositionally biased region" description="Polar residues" evidence="5">
    <location>
        <begin position="49"/>
        <end position="58"/>
    </location>
</feature>
<evidence type="ECO:0000313" key="8">
    <source>
        <dbReference type="Proteomes" id="UP000463857"/>
    </source>
</evidence>
<keyword evidence="8" id="KW-1185">Reference proteome</keyword>
<evidence type="ECO:0008006" key="9">
    <source>
        <dbReference type="Google" id="ProtNLM"/>
    </source>
</evidence>
<sequence>MSIAPHRALKALTGLLCAVLLLAGCTMTVQGKGEYAEGGVKKNAPPSELNIQNSDGSETDQQVANALDDAFTFWKKQMPKVFGKEFQEPAGGIYSYTPEQSEPIPCFEGDNSSAAQNAFYCSAEDIIAFDRNFMAELSDTYGPFLVALVMSHEVGHLVQSQTSGLDDKAIALETQADCYAGAFSQSAQKGTKYYDLTSEDLDAVLGGYLLFRDQPGESADDPSSHGSGFDRVAAFQEGFYEGAGYCKDAFGPDREYTEFAYNENEQKTGGNLSYEEIVGYADTEMNAFGDAVASDEGKSWEEVPAEPADGAVTCDGKKQDDQVYYCKAESTVLYDDSGAPATASEKYGDFAVMELFALAYSDAILNVTGSKTKGADRLTAQLCLSGVYAGDAFEKTVEGTPTAGGLKISPGDLDEAIALLIGIGEDDQVINTYKVDAFDRINAFREGFNSGREDGLTASAC</sequence>
<evidence type="ECO:0000256" key="4">
    <source>
        <dbReference type="ARBA" id="ARBA00023136"/>
    </source>
</evidence>
<comment type="subcellular location">
    <subcellularLocation>
        <location evidence="1">Membrane</location>
        <topology evidence="1">Single-pass membrane protein</topology>
    </subcellularLocation>
</comment>
<evidence type="ECO:0000256" key="3">
    <source>
        <dbReference type="ARBA" id="ARBA00022989"/>
    </source>
</evidence>
<dbReference type="PROSITE" id="PS51257">
    <property type="entry name" value="PROKAR_LIPOPROTEIN"/>
    <property type="match status" value="1"/>
</dbReference>
<evidence type="ECO:0000256" key="5">
    <source>
        <dbReference type="SAM" id="MobiDB-lite"/>
    </source>
</evidence>
<feature type="signal peptide" evidence="6">
    <location>
        <begin position="1"/>
        <end position="31"/>
    </location>
</feature>
<dbReference type="PANTHER" id="PTHR30168">
    <property type="entry name" value="PUTATIVE MEMBRANE PROTEIN YPFJ"/>
    <property type="match status" value="1"/>
</dbReference>
<protein>
    <recommendedName>
        <fullName evidence="9">Metalloprotease</fullName>
    </recommendedName>
</protein>
<feature type="chain" id="PRO_5038831441" description="Metalloprotease" evidence="6">
    <location>
        <begin position="32"/>
        <end position="461"/>
    </location>
</feature>
<dbReference type="KEGG" id="eke:EK0264_16645"/>
<dbReference type="AlphaFoldDB" id="A0A7L4YRS2"/>
<dbReference type="PANTHER" id="PTHR30168:SF0">
    <property type="entry name" value="INNER MEMBRANE PROTEIN"/>
    <property type="match status" value="1"/>
</dbReference>
<evidence type="ECO:0000256" key="1">
    <source>
        <dbReference type="ARBA" id="ARBA00004167"/>
    </source>
</evidence>
<organism evidence="7 8">
    <name type="scientific">Epidermidibacterium keratini</name>
    <dbReference type="NCBI Taxonomy" id="1891644"/>
    <lineage>
        <taxon>Bacteria</taxon>
        <taxon>Bacillati</taxon>
        <taxon>Actinomycetota</taxon>
        <taxon>Actinomycetes</taxon>
        <taxon>Sporichthyales</taxon>
        <taxon>Sporichthyaceae</taxon>
        <taxon>Epidermidibacterium</taxon>
    </lineage>
</organism>
<dbReference type="OrthoDB" id="5168289at2"/>
<dbReference type="SUPFAM" id="SSF55486">
    <property type="entry name" value="Metalloproteases ('zincins'), catalytic domain"/>
    <property type="match status" value="1"/>
</dbReference>
<name>A0A7L4YRS2_9ACTN</name>
<evidence type="ECO:0000313" key="7">
    <source>
        <dbReference type="EMBL" id="QHC01748.1"/>
    </source>
</evidence>
<dbReference type="GO" id="GO:0016020">
    <property type="term" value="C:membrane"/>
    <property type="evidence" value="ECO:0007669"/>
    <property type="project" value="UniProtKB-SubCell"/>
</dbReference>
<keyword evidence="4" id="KW-0472">Membrane</keyword>
<gene>
    <name evidence="7" type="ORF">EK0264_16645</name>
</gene>
<keyword evidence="6" id="KW-0732">Signal</keyword>
<dbReference type="Pfam" id="PF04228">
    <property type="entry name" value="Zn_peptidase"/>
    <property type="match status" value="1"/>
</dbReference>
<accession>A0A7L4YRS2</accession>
<dbReference type="InterPro" id="IPR007343">
    <property type="entry name" value="Uncharacterised_pept_Zn_put"/>
</dbReference>
<proteinExistence type="predicted"/>
<dbReference type="RefSeq" id="WP_159546872.1">
    <property type="nucleotide sequence ID" value="NZ_CP047156.1"/>
</dbReference>
<dbReference type="InParanoid" id="A0A7L4YRS2"/>
<evidence type="ECO:0000256" key="2">
    <source>
        <dbReference type="ARBA" id="ARBA00022692"/>
    </source>
</evidence>
<feature type="region of interest" description="Disordered" evidence="5">
    <location>
        <begin position="36"/>
        <end position="58"/>
    </location>
</feature>
<keyword evidence="3" id="KW-1133">Transmembrane helix</keyword>